<dbReference type="GO" id="GO:0004364">
    <property type="term" value="F:glutathione transferase activity"/>
    <property type="evidence" value="ECO:0007669"/>
    <property type="project" value="UniProtKB-EC"/>
</dbReference>
<dbReference type="Gene3D" id="3.40.30.10">
    <property type="entry name" value="Glutaredoxin"/>
    <property type="match status" value="1"/>
</dbReference>
<dbReference type="SUPFAM" id="SSF52833">
    <property type="entry name" value="Thioredoxin-like"/>
    <property type="match status" value="1"/>
</dbReference>
<dbReference type="PIR" id="JC5114">
    <property type="entry name" value="JC5114"/>
</dbReference>
<reference evidence="4" key="1">
    <citation type="journal article" date="1996" name="Gene">
        <title>A cDNA coding for glutathione S-transferase from the unicellular green algae Coccomyxa sp.</title>
        <authorList>
            <person name="Hiltonen T."/>
            <person name="Clarke A.K."/>
            <person name="Karlsson J."/>
            <person name="Samuelsson G."/>
        </authorList>
    </citation>
    <scope>NUCLEOTIDE SEQUENCE</scope>
    <source>
        <strain evidence="4">PA</strain>
    </source>
</reference>
<dbReference type="InterPro" id="IPR036249">
    <property type="entry name" value="Thioredoxin-like_sf"/>
</dbReference>
<dbReference type="PANTHER" id="PTHR42673">
    <property type="entry name" value="MALEYLACETOACETATE ISOMERASE"/>
    <property type="match status" value="1"/>
</dbReference>
<dbReference type="GO" id="GO:0006749">
    <property type="term" value="P:glutathione metabolic process"/>
    <property type="evidence" value="ECO:0007669"/>
    <property type="project" value="TreeGrafter"/>
</dbReference>
<dbReference type="InterPro" id="IPR036282">
    <property type="entry name" value="Glutathione-S-Trfase_C_sf"/>
</dbReference>
<evidence type="ECO:0000256" key="1">
    <source>
        <dbReference type="RuleBase" id="RU003494"/>
    </source>
</evidence>
<dbReference type="SFLD" id="SFLDG00358">
    <property type="entry name" value="Main_(cytGST)"/>
    <property type="match status" value="1"/>
</dbReference>
<proteinExistence type="evidence at transcript level"/>
<dbReference type="InterPro" id="IPR004046">
    <property type="entry name" value="GST_C"/>
</dbReference>
<feature type="domain" description="GST C-terminal" evidence="3">
    <location>
        <begin position="89"/>
        <end position="211"/>
    </location>
</feature>
<dbReference type="GO" id="GO:0016034">
    <property type="term" value="F:maleylacetoacetate isomerase activity"/>
    <property type="evidence" value="ECO:0007669"/>
    <property type="project" value="TreeGrafter"/>
</dbReference>
<dbReference type="PANTHER" id="PTHR42673:SF4">
    <property type="entry name" value="MALEYLACETOACETATE ISOMERASE"/>
    <property type="match status" value="1"/>
</dbReference>
<dbReference type="GO" id="GO:0005739">
    <property type="term" value="C:mitochondrion"/>
    <property type="evidence" value="ECO:0007669"/>
    <property type="project" value="TreeGrafter"/>
</dbReference>
<dbReference type="FunFam" id="3.40.30.10:FF:000221">
    <property type="entry name" value="Glutathione S-transferase rho"/>
    <property type="match status" value="1"/>
</dbReference>
<dbReference type="Pfam" id="PF02798">
    <property type="entry name" value="GST_N"/>
    <property type="match status" value="1"/>
</dbReference>
<evidence type="ECO:0000259" key="3">
    <source>
        <dbReference type="PROSITE" id="PS50405"/>
    </source>
</evidence>
<dbReference type="SFLD" id="SFLDS00019">
    <property type="entry name" value="Glutathione_Transferase_(cytos"/>
    <property type="match status" value="1"/>
</dbReference>
<dbReference type="Pfam" id="PF00043">
    <property type="entry name" value="GST_C"/>
    <property type="match status" value="1"/>
</dbReference>
<protein>
    <submittedName>
        <fullName evidence="4">Glutathione S-transferase</fullName>
        <ecNumber evidence="4">2.5.1.18</ecNumber>
    </submittedName>
</protein>
<dbReference type="CDD" id="cd00299">
    <property type="entry name" value="GST_C_family"/>
    <property type="match status" value="1"/>
</dbReference>
<dbReference type="GO" id="GO:0006559">
    <property type="term" value="P:L-phenylalanine catabolic process"/>
    <property type="evidence" value="ECO:0007669"/>
    <property type="project" value="TreeGrafter"/>
</dbReference>
<evidence type="ECO:0000313" key="4">
    <source>
        <dbReference type="EMBL" id="AAC50036.1"/>
    </source>
</evidence>
<dbReference type="EC" id="2.5.1.18" evidence="4"/>
<dbReference type="InterPro" id="IPR040079">
    <property type="entry name" value="Glutathione_S-Trfase"/>
</dbReference>
<dbReference type="CDD" id="cd00570">
    <property type="entry name" value="GST_N_family"/>
    <property type="match status" value="1"/>
</dbReference>
<organism evidence="4">
    <name type="scientific">Coccomyxa sp. PA</name>
    <dbReference type="NCBI Taxonomy" id="41892"/>
    <lineage>
        <taxon>Eukaryota</taxon>
        <taxon>Viridiplantae</taxon>
        <taxon>Chlorophyta</taxon>
        <taxon>core chlorophytes</taxon>
        <taxon>Trebouxiophyceae</taxon>
        <taxon>Trebouxiophyceae incertae sedis</taxon>
        <taxon>Coccomyxaceae</taxon>
        <taxon>Coccomyxa</taxon>
    </lineage>
</organism>
<dbReference type="PROSITE" id="PS50405">
    <property type="entry name" value="GST_CTER"/>
    <property type="match status" value="1"/>
</dbReference>
<sequence>MATERKLYWGSGSTPAWRVLIALKEKGLEFDSRLIEFSKGEHKSEDILKLNPRGQVPTFVDGDVVVNESLAALLYIQDKYPSPSLLPATVEGRALVYQRLQESSNLQDKATQVILFKMKNADADVPQEKLDAAKNELKYWESYVSEEGFIAGPDFTLADVAAGPFLIAMQRFGATLEDFPKLAKYTETLKARPSVAETSPPHWKGTPGKDWLAAL</sequence>
<dbReference type="EMBL" id="U42463">
    <property type="protein sequence ID" value="AAC50036.1"/>
    <property type="molecule type" value="mRNA"/>
</dbReference>
<feature type="domain" description="GST N-terminal" evidence="2">
    <location>
        <begin position="3"/>
        <end position="84"/>
    </location>
</feature>
<dbReference type="InterPro" id="IPR010987">
    <property type="entry name" value="Glutathione-S-Trfase_C-like"/>
</dbReference>
<dbReference type="InterPro" id="IPR004045">
    <property type="entry name" value="Glutathione_S-Trfase_N"/>
</dbReference>
<dbReference type="PROSITE" id="PS50404">
    <property type="entry name" value="GST_NTER"/>
    <property type="match status" value="1"/>
</dbReference>
<dbReference type="Gene3D" id="1.20.1050.10">
    <property type="match status" value="1"/>
</dbReference>
<comment type="similarity">
    <text evidence="1">Belongs to the GST superfamily.</text>
</comment>
<dbReference type="SUPFAM" id="SSF47616">
    <property type="entry name" value="GST C-terminal domain-like"/>
    <property type="match status" value="1"/>
</dbReference>
<evidence type="ECO:0000259" key="2">
    <source>
        <dbReference type="PROSITE" id="PS50404"/>
    </source>
</evidence>
<gene>
    <name evidence="4" type="primary">GST</name>
</gene>
<accession>Q42706</accession>
<dbReference type="AlphaFoldDB" id="Q42706"/>
<keyword evidence="4" id="KW-0808">Transferase</keyword>
<name>Q42706_9CHLO</name>